<dbReference type="Proteomes" id="UP000178710">
    <property type="component" value="Unassembled WGS sequence"/>
</dbReference>
<dbReference type="InterPro" id="IPR001787">
    <property type="entry name" value="Ribosomal_bL21"/>
</dbReference>
<reference evidence="6 7" key="1">
    <citation type="journal article" date="2016" name="Nat. Commun.">
        <title>Thousands of microbial genomes shed light on interconnected biogeochemical processes in an aquifer system.</title>
        <authorList>
            <person name="Anantharaman K."/>
            <person name="Brown C.T."/>
            <person name="Hug L.A."/>
            <person name="Sharon I."/>
            <person name="Castelle C.J."/>
            <person name="Probst A.J."/>
            <person name="Thomas B.C."/>
            <person name="Singh A."/>
            <person name="Wilkins M.J."/>
            <person name="Karaoz U."/>
            <person name="Brodie E.L."/>
            <person name="Williams K.H."/>
            <person name="Hubbard S.S."/>
            <person name="Banfield J.F."/>
        </authorList>
    </citation>
    <scope>NUCLEOTIDE SEQUENCE [LARGE SCALE GENOMIC DNA]</scope>
</reference>
<dbReference type="GO" id="GO:0005840">
    <property type="term" value="C:ribosome"/>
    <property type="evidence" value="ECO:0007669"/>
    <property type="project" value="UniProtKB-KW"/>
</dbReference>
<dbReference type="PANTHER" id="PTHR21349:SF0">
    <property type="entry name" value="LARGE RIBOSOMAL SUBUNIT PROTEIN BL21M"/>
    <property type="match status" value="1"/>
</dbReference>
<dbReference type="InterPro" id="IPR036164">
    <property type="entry name" value="bL21-like_sf"/>
</dbReference>
<dbReference type="EMBL" id="MHQK01000032">
    <property type="protein sequence ID" value="OHA01224.1"/>
    <property type="molecule type" value="Genomic_DNA"/>
</dbReference>
<keyword evidence="2 4" id="KW-0689">Ribosomal protein</keyword>
<evidence type="ECO:0000256" key="1">
    <source>
        <dbReference type="ARBA" id="ARBA00008563"/>
    </source>
</evidence>
<sequence length="105" mass="11847">MWAVIRTGGKQYIASPGKKLKIEKIDASEGADFVFNEVLLTVDDADNIIIGTPTVPGATVNAKVLKQARTRKVVVFKYRPKARWRKKRGHRQHYTEVEIIGINTK</sequence>
<dbReference type="GO" id="GO:1990904">
    <property type="term" value="C:ribonucleoprotein complex"/>
    <property type="evidence" value="ECO:0007669"/>
    <property type="project" value="UniProtKB-KW"/>
</dbReference>
<keyword evidence="4 5" id="KW-0694">RNA-binding</keyword>
<evidence type="ECO:0000256" key="4">
    <source>
        <dbReference type="HAMAP-Rule" id="MF_01363"/>
    </source>
</evidence>
<comment type="function">
    <text evidence="4 5">This protein binds to 23S rRNA in the presence of protein L20.</text>
</comment>
<dbReference type="GO" id="GO:0006412">
    <property type="term" value="P:translation"/>
    <property type="evidence" value="ECO:0007669"/>
    <property type="project" value="UniProtKB-UniRule"/>
</dbReference>
<evidence type="ECO:0000313" key="6">
    <source>
        <dbReference type="EMBL" id="OHA01224.1"/>
    </source>
</evidence>
<dbReference type="GO" id="GO:0019843">
    <property type="term" value="F:rRNA binding"/>
    <property type="evidence" value="ECO:0007669"/>
    <property type="project" value="UniProtKB-UniRule"/>
</dbReference>
<dbReference type="InterPro" id="IPR028909">
    <property type="entry name" value="bL21-like"/>
</dbReference>
<dbReference type="PANTHER" id="PTHR21349">
    <property type="entry name" value="50S RIBOSOMAL PROTEIN L21"/>
    <property type="match status" value="1"/>
</dbReference>
<dbReference type="HAMAP" id="MF_01363">
    <property type="entry name" value="Ribosomal_bL21"/>
    <property type="match status" value="1"/>
</dbReference>
<gene>
    <name evidence="4" type="primary">rplU</name>
    <name evidence="6" type="ORF">A3C12_03440</name>
</gene>
<evidence type="ECO:0000256" key="3">
    <source>
        <dbReference type="ARBA" id="ARBA00023274"/>
    </source>
</evidence>
<evidence type="ECO:0000313" key="7">
    <source>
        <dbReference type="Proteomes" id="UP000178710"/>
    </source>
</evidence>
<dbReference type="Pfam" id="PF00829">
    <property type="entry name" value="Ribosomal_L21p"/>
    <property type="match status" value="1"/>
</dbReference>
<comment type="subunit">
    <text evidence="4">Part of the 50S ribosomal subunit. Contacts protein L20.</text>
</comment>
<dbReference type="GO" id="GO:0003735">
    <property type="term" value="F:structural constituent of ribosome"/>
    <property type="evidence" value="ECO:0007669"/>
    <property type="project" value="InterPro"/>
</dbReference>
<accession>A0A1G2KPP4</accession>
<evidence type="ECO:0000256" key="2">
    <source>
        <dbReference type="ARBA" id="ARBA00022980"/>
    </source>
</evidence>
<comment type="caution">
    <text evidence="6">The sequence shown here is derived from an EMBL/GenBank/DDBJ whole genome shotgun (WGS) entry which is preliminary data.</text>
</comment>
<dbReference type="NCBIfam" id="TIGR00061">
    <property type="entry name" value="L21"/>
    <property type="match status" value="1"/>
</dbReference>
<evidence type="ECO:0000256" key="5">
    <source>
        <dbReference type="RuleBase" id="RU000562"/>
    </source>
</evidence>
<protein>
    <recommendedName>
        <fullName evidence="4">Large ribosomal subunit protein bL21</fullName>
    </recommendedName>
</protein>
<dbReference type="AlphaFoldDB" id="A0A1G2KPP4"/>
<keyword evidence="3 4" id="KW-0687">Ribonucleoprotein</keyword>
<organism evidence="6 7">
    <name type="scientific">Candidatus Sungbacteria bacterium RIFCSPHIGHO2_02_FULL_49_20</name>
    <dbReference type="NCBI Taxonomy" id="1802272"/>
    <lineage>
        <taxon>Bacteria</taxon>
        <taxon>Candidatus Sungiibacteriota</taxon>
    </lineage>
</organism>
<comment type="similarity">
    <text evidence="1 4 5">Belongs to the bacterial ribosomal protein bL21 family.</text>
</comment>
<dbReference type="SUPFAM" id="SSF141091">
    <property type="entry name" value="L21p-like"/>
    <property type="match status" value="1"/>
</dbReference>
<keyword evidence="4 5" id="KW-0699">rRNA-binding</keyword>
<name>A0A1G2KPP4_9BACT</name>
<dbReference type="GO" id="GO:0005737">
    <property type="term" value="C:cytoplasm"/>
    <property type="evidence" value="ECO:0007669"/>
    <property type="project" value="UniProtKB-ARBA"/>
</dbReference>
<proteinExistence type="inferred from homology"/>